<accession>A0A6L5EH96</accession>
<name>A0A6L5EH96_9ENTR</name>
<evidence type="ECO:0000313" key="1">
    <source>
        <dbReference type="EMBL" id="MPQ54035.1"/>
    </source>
</evidence>
<protein>
    <submittedName>
        <fullName evidence="1">Uncharacterized protein</fullName>
    </submittedName>
</protein>
<dbReference type="AlphaFoldDB" id="A0A6L5EH96"/>
<evidence type="ECO:0000313" key="2">
    <source>
        <dbReference type="Proteomes" id="UP000475079"/>
    </source>
</evidence>
<reference evidence="1 2" key="1">
    <citation type="submission" date="2019-10" db="EMBL/GenBank/DDBJ databases">
        <title>Characterization of a new Citrobacter species.</title>
        <authorList>
            <person name="Goncalves Ribeiro T."/>
            <person name="Izdebski R."/>
            <person name="Urbanowicz P."/>
            <person name="Carmeli Y."/>
            <person name="Gniadkowski M."/>
            <person name="Peixe L."/>
        </authorList>
    </citation>
    <scope>NUCLEOTIDE SEQUENCE [LARGE SCALE GENOMIC DNA]</scope>
    <source>
        <strain evidence="1 2">NMI7905_11</strain>
    </source>
</reference>
<gene>
    <name evidence="1" type="ORF">GBB84_24410</name>
</gene>
<keyword evidence="2" id="KW-1185">Reference proteome</keyword>
<sequence length="346" mass="39249">MSEYNSDYKNLEEYIESQLIEQSLTAQVYKEDQLAQSLNSDEGLLNICRKMDNIPSDYMKEIVDNVQGVMTLPTIYDDRLSYSIASHLMSKVELVAKSFPFDHQNYGGFCCAPTGKVSALAAPVKCSDGKSKVFIIFESGIFHFVHGVISLFVSSYPRTLLQGGNEKEWRAEWEKHVNDDQNRTELLQSKTDLNEWRNFFKDYNVRGQLAYTSLMNFGPVGQKLILDMVLGCEIFIAAHEYSHAMLNHQHPDLDPSEVEKEADMWGVRIASIICRDEGVTLTFMMAGIAIFFSAIETTVPSHYLPAADRISFVIKSLEINDSTQEKILSDIASLMQDVFRDIVNMK</sequence>
<dbReference type="Proteomes" id="UP000475079">
    <property type="component" value="Unassembled WGS sequence"/>
</dbReference>
<proteinExistence type="predicted"/>
<organism evidence="1 2">
    <name type="scientific">Citrobacter telavivensis</name>
    <dbReference type="NCBI Taxonomy" id="2653932"/>
    <lineage>
        <taxon>Bacteria</taxon>
        <taxon>Pseudomonadati</taxon>
        <taxon>Pseudomonadota</taxon>
        <taxon>Gammaproteobacteria</taxon>
        <taxon>Enterobacterales</taxon>
        <taxon>Enterobacteriaceae</taxon>
        <taxon>Citrobacter</taxon>
    </lineage>
</organism>
<comment type="caution">
    <text evidence="1">The sequence shown here is derived from an EMBL/GenBank/DDBJ whole genome shotgun (WGS) entry which is preliminary data.</text>
</comment>
<dbReference type="RefSeq" id="WP_152402686.1">
    <property type="nucleotide sequence ID" value="NZ_WHIY01000023.1"/>
</dbReference>
<dbReference type="EMBL" id="WHIY01000023">
    <property type="protein sequence ID" value="MPQ54035.1"/>
    <property type="molecule type" value="Genomic_DNA"/>
</dbReference>